<dbReference type="GO" id="GO:0004674">
    <property type="term" value="F:protein serine/threonine kinase activity"/>
    <property type="evidence" value="ECO:0007669"/>
    <property type="project" value="UniProtKB-KW"/>
</dbReference>
<keyword evidence="14" id="KW-1185">Reference proteome</keyword>
<evidence type="ECO:0000256" key="2">
    <source>
        <dbReference type="ARBA" id="ARBA00022527"/>
    </source>
</evidence>
<keyword evidence="2" id="KW-0723">Serine/threonine-protein kinase</keyword>
<evidence type="ECO:0000256" key="6">
    <source>
        <dbReference type="ARBA" id="ARBA00022777"/>
    </source>
</evidence>
<dbReference type="Gene3D" id="1.10.510.10">
    <property type="entry name" value="Transferase(Phosphotransferase) domain 1"/>
    <property type="match status" value="1"/>
</dbReference>
<sequence>MDHMDIDETGSERLSINISQTTLDRATAVKYRLSHFYTSLLEECVDREKRLVAFDNRRTECDERLAMEPWSEDKKRRHLANLGQKESDFLRLRRVRLGVEDFHTIQVRLVQKKDSGKIYAMKSLRKSAMISKDQMAHVKAERDLLSQSTKTPWVVQLFYSFQDALNLYLIMEFLPGGDLMSMLIKYDKFNEQITKFYMAECLSAINAVVLLIDRDGHIKLSDFGLSTGFHKTHDSSYYQKFKMTGQLPYEDEAPKNNIDLTLSREESIATWKKNRRTLAYSTVGTPDYIAPEGLIILILVFAQSGYSKECDWWSLGAIMFECLVGYPPFASDNPHETYQKIINWRHTLYIPEVVILSDEAEDLLQGLLCDAADRLGYEQLIRHPYFRGIEWDQLRNYPAPFVPNLVSITDTSYFSVEDVKGIPPQIAPPKEETEIGPATMDLYRNPNKNLAFIGYTFKRWETLRQDL</sequence>
<dbReference type="SUPFAM" id="SSF56112">
    <property type="entry name" value="Protein kinase-like (PK-like)"/>
    <property type="match status" value="1"/>
</dbReference>
<dbReference type="InterPro" id="IPR000961">
    <property type="entry name" value="AGC-kinase_C"/>
</dbReference>
<keyword evidence="5" id="KW-0547">Nucleotide-binding</keyword>
<dbReference type="InterPro" id="IPR011009">
    <property type="entry name" value="Kinase-like_dom_sf"/>
</dbReference>
<organism evidence="13 14">
    <name type="scientific">Boothiomyces macroporosus</name>
    <dbReference type="NCBI Taxonomy" id="261099"/>
    <lineage>
        <taxon>Eukaryota</taxon>
        <taxon>Fungi</taxon>
        <taxon>Fungi incertae sedis</taxon>
        <taxon>Chytridiomycota</taxon>
        <taxon>Chytridiomycota incertae sedis</taxon>
        <taxon>Chytridiomycetes</taxon>
        <taxon>Rhizophydiales</taxon>
        <taxon>Terramycetaceae</taxon>
        <taxon>Boothiomyces</taxon>
    </lineage>
</organism>
<dbReference type="GO" id="GO:0007010">
    <property type="term" value="P:cytoskeleton organization"/>
    <property type="evidence" value="ECO:0007669"/>
    <property type="project" value="UniProtKB-ARBA"/>
</dbReference>
<dbReference type="EC" id="2.7.11.1" evidence="1"/>
<evidence type="ECO:0000256" key="10">
    <source>
        <dbReference type="ARBA" id="ARBA00048679"/>
    </source>
</evidence>
<accession>A0AAD5UI21</accession>
<dbReference type="FunFam" id="3.30.200.20:FF:000192">
    <property type="entry name" value="Serine/threonine-protein kinase cot-1"/>
    <property type="match status" value="1"/>
</dbReference>
<keyword evidence="6 13" id="KW-0418">Kinase</keyword>
<dbReference type="InterPro" id="IPR050839">
    <property type="entry name" value="Rho-assoc_Ser/Thr_Kinase"/>
</dbReference>
<evidence type="ECO:0000259" key="12">
    <source>
        <dbReference type="PROSITE" id="PS51285"/>
    </source>
</evidence>
<dbReference type="PROSITE" id="PS50011">
    <property type="entry name" value="PROTEIN_KINASE_DOM"/>
    <property type="match status" value="1"/>
</dbReference>
<dbReference type="Pfam" id="PF00069">
    <property type="entry name" value="Pkinase"/>
    <property type="match status" value="2"/>
</dbReference>
<dbReference type="SMART" id="SM00133">
    <property type="entry name" value="S_TK_X"/>
    <property type="match status" value="1"/>
</dbReference>
<evidence type="ECO:0000256" key="3">
    <source>
        <dbReference type="ARBA" id="ARBA00022553"/>
    </source>
</evidence>
<proteinExistence type="inferred from homology"/>
<evidence type="ECO:0000256" key="7">
    <source>
        <dbReference type="ARBA" id="ARBA00022840"/>
    </source>
</evidence>
<comment type="caution">
    <text evidence="13">The sequence shown here is derived from an EMBL/GenBank/DDBJ whole genome shotgun (WGS) entry which is preliminary data.</text>
</comment>
<dbReference type="Gene3D" id="3.30.200.20">
    <property type="entry name" value="Phosphorylase Kinase, domain 1"/>
    <property type="match status" value="1"/>
</dbReference>
<comment type="catalytic activity">
    <reaction evidence="10">
        <text>L-seryl-[protein] + ATP = O-phospho-L-seryl-[protein] + ADP + H(+)</text>
        <dbReference type="Rhea" id="RHEA:17989"/>
        <dbReference type="Rhea" id="RHEA-COMP:9863"/>
        <dbReference type="Rhea" id="RHEA-COMP:11604"/>
        <dbReference type="ChEBI" id="CHEBI:15378"/>
        <dbReference type="ChEBI" id="CHEBI:29999"/>
        <dbReference type="ChEBI" id="CHEBI:30616"/>
        <dbReference type="ChEBI" id="CHEBI:83421"/>
        <dbReference type="ChEBI" id="CHEBI:456216"/>
        <dbReference type="EC" id="2.7.11.1"/>
    </reaction>
</comment>
<dbReference type="SMART" id="SM00220">
    <property type="entry name" value="S_TKc"/>
    <property type="match status" value="1"/>
</dbReference>
<gene>
    <name evidence="13" type="primary">CBK1</name>
    <name evidence="13" type="ORF">HK103_003323</name>
</gene>
<evidence type="ECO:0000256" key="9">
    <source>
        <dbReference type="ARBA" id="ARBA00047899"/>
    </source>
</evidence>
<evidence type="ECO:0000256" key="4">
    <source>
        <dbReference type="ARBA" id="ARBA00022679"/>
    </source>
</evidence>
<dbReference type="PANTHER" id="PTHR22988:SF76">
    <property type="entry name" value="CHROMOSOME UNDETERMINED SCAFFOLD_135, WHOLE GENOME SHOTGUN SEQUENCE"/>
    <property type="match status" value="1"/>
</dbReference>
<dbReference type="AlphaFoldDB" id="A0AAD5UI21"/>
<dbReference type="FunFam" id="1.10.510.10:FF:000024">
    <property type="entry name" value="Probable serine/threonine-protein kinase cot-1"/>
    <property type="match status" value="1"/>
</dbReference>
<dbReference type="GO" id="GO:0005524">
    <property type="term" value="F:ATP binding"/>
    <property type="evidence" value="ECO:0007669"/>
    <property type="project" value="UniProtKB-KW"/>
</dbReference>
<evidence type="ECO:0000259" key="11">
    <source>
        <dbReference type="PROSITE" id="PS50011"/>
    </source>
</evidence>
<dbReference type="CDD" id="cd21773">
    <property type="entry name" value="MobB_CBK1"/>
    <property type="match status" value="1"/>
</dbReference>
<feature type="domain" description="Protein kinase" evidence="11">
    <location>
        <begin position="91"/>
        <end position="386"/>
    </location>
</feature>
<dbReference type="PANTHER" id="PTHR22988">
    <property type="entry name" value="MYOTONIC DYSTROPHY S/T KINASE-RELATED"/>
    <property type="match status" value="1"/>
</dbReference>
<dbReference type="Proteomes" id="UP001210925">
    <property type="component" value="Unassembled WGS sequence"/>
</dbReference>
<reference evidence="13" key="1">
    <citation type="submission" date="2020-05" db="EMBL/GenBank/DDBJ databases">
        <title>Phylogenomic resolution of chytrid fungi.</title>
        <authorList>
            <person name="Stajich J.E."/>
            <person name="Amses K."/>
            <person name="Simmons R."/>
            <person name="Seto K."/>
            <person name="Myers J."/>
            <person name="Bonds A."/>
            <person name="Quandt C.A."/>
            <person name="Barry K."/>
            <person name="Liu P."/>
            <person name="Grigoriev I."/>
            <person name="Longcore J.E."/>
            <person name="James T.Y."/>
        </authorList>
    </citation>
    <scope>NUCLEOTIDE SEQUENCE</scope>
    <source>
        <strain evidence="13">PLAUS21</strain>
    </source>
</reference>
<evidence type="ECO:0000313" key="13">
    <source>
        <dbReference type="EMBL" id="KAJ3258729.1"/>
    </source>
</evidence>
<evidence type="ECO:0000256" key="5">
    <source>
        <dbReference type="ARBA" id="ARBA00022741"/>
    </source>
</evidence>
<evidence type="ECO:0000256" key="1">
    <source>
        <dbReference type="ARBA" id="ARBA00012513"/>
    </source>
</evidence>
<comment type="catalytic activity">
    <reaction evidence="9">
        <text>L-threonyl-[protein] + ATP = O-phospho-L-threonyl-[protein] + ADP + H(+)</text>
        <dbReference type="Rhea" id="RHEA:46608"/>
        <dbReference type="Rhea" id="RHEA-COMP:11060"/>
        <dbReference type="Rhea" id="RHEA-COMP:11605"/>
        <dbReference type="ChEBI" id="CHEBI:15378"/>
        <dbReference type="ChEBI" id="CHEBI:30013"/>
        <dbReference type="ChEBI" id="CHEBI:30616"/>
        <dbReference type="ChEBI" id="CHEBI:61977"/>
        <dbReference type="ChEBI" id="CHEBI:456216"/>
        <dbReference type="EC" id="2.7.11.1"/>
    </reaction>
</comment>
<protein>
    <recommendedName>
        <fullName evidence="1">non-specific serine/threonine protein kinase</fullName>
        <ecNumber evidence="1">2.7.11.1</ecNumber>
    </recommendedName>
</protein>
<comment type="similarity">
    <text evidence="8">Belongs to the protein kinase superfamily. STE Ser/Thr protein kinase family. COT1 subfamily.</text>
</comment>
<keyword evidence="3" id="KW-0597">Phosphoprotein</keyword>
<feature type="domain" description="AGC-kinase C-terminal" evidence="12">
    <location>
        <begin position="387"/>
        <end position="467"/>
    </location>
</feature>
<keyword evidence="7" id="KW-0067">ATP-binding</keyword>
<dbReference type="InterPro" id="IPR000719">
    <property type="entry name" value="Prot_kinase_dom"/>
</dbReference>
<keyword evidence="4" id="KW-0808">Transferase</keyword>
<name>A0AAD5UI21_9FUNG</name>
<dbReference type="PROSITE" id="PS51285">
    <property type="entry name" value="AGC_KINASE_CTER"/>
    <property type="match status" value="1"/>
</dbReference>
<evidence type="ECO:0000313" key="14">
    <source>
        <dbReference type="Proteomes" id="UP001210925"/>
    </source>
</evidence>
<dbReference type="EMBL" id="JADGKB010000024">
    <property type="protein sequence ID" value="KAJ3258729.1"/>
    <property type="molecule type" value="Genomic_DNA"/>
</dbReference>
<evidence type="ECO:0000256" key="8">
    <source>
        <dbReference type="ARBA" id="ARBA00038271"/>
    </source>
</evidence>